<feature type="active site" description="Proton donor/acceptor" evidence="9">
    <location>
        <position position="111"/>
    </location>
</feature>
<dbReference type="EMBL" id="ATAE01000005">
    <property type="protein sequence ID" value="ERN54878.1"/>
    <property type="molecule type" value="Genomic_DNA"/>
</dbReference>
<dbReference type="GO" id="GO:0071972">
    <property type="term" value="F:peptidoglycan L,D-transpeptidase activity"/>
    <property type="evidence" value="ECO:0007669"/>
    <property type="project" value="TreeGrafter"/>
</dbReference>
<gene>
    <name evidence="11" type="ORF">A33I_05890</name>
</gene>
<dbReference type="FunFam" id="2.40.440.10:FF:000003">
    <property type="entry name" value="L,D-transpeptidase YciB"/>
    <property type="match status" value="1"/>
</dbReference>
<dbReference type="GO" id="GO:0018104">
    <property type="term" value="P:peptidoglycan-protein cross-linking"/>
    <property type="evidence" value="ECO:0007669"/>
    <property type="project" value="TreeGrafter"/>
</dbReference>
<evidence type="ECO:0000313" key="11">
    <source>
        <dbReference type="EMBL" id="ERN54878.1"/>
    </source>
</evidence>
<feature type="domain" description="L,D-TPase catalytic" evidence="10">
    <location>
        <begin position="27"/>
        <end position="151"/>
    </location>
</feature>
<feature type="active site" description="Nucleophile" evidence="9">
    <location>
        <position position="127"/>
    </location>
</feature>
<dbReference type="GO" id="GO:0005576">
    <property type="term" value="C:extracellular region"/>
    <property type="evidence" value="ECO:0007669"/>
    <property type="project" value="TreeGrafter"/>
</dbReference>
<keyword evidence="4" id="KW-0378">Hydrolase</keyword>
<keyword evidence="6 9" id="KW-0573">Peptidoglycan synthesis</keyword>
<evidence type="ECO:0000256" key="1">
    <source>
        <dbReference type="ARBA" id="ARBA00004752"/>
    </source>
</evidence>
<dbReference type="GO" id="GO:0016740">
    <property type="term" value="F:transferase activity"/>
    <property type="evidence" value="ECO:0007669"/>
    <property type="project" value="UniProtKB-KW"/>
</dbReference>
<comment type="similarity">
    <text evidence="2">Belongs to the YkuD family.</text>
</comment>
<keyword evidence="5 9" id="KW-0133">Cell shape</keyword>
<dbReference type="UniPathway" id="UPA00219"/>
<dbReference type="Proteomes" id="UP000017170">
    <property type="component" value="Unassembled WGS sequence"/>
</dbReference>
<reference evidence="11 12" key="1">
    <citation type="journal article" date="2013" name="Genome Announc.">
        <title>Genome Sequence of the Extreme Obligate Alkaliphile Bacillus marmarensis Strain DSM 21297.</title>
        <authorList>
            <person name="Wernick D.G."/>
            <person name="Choi K.Y."/>
            <person name="Tat C.A."/>
            <person name="Lafontaine Rivera J.G."/>
            <person name="Liao J.C."/>
        </authorList>
    </citation>
    <scope>NUCLEOTIDE SEQUENCE [LARGE SCALE GENOMIC DNA]</scope>
    <source>
        <strain evidence="11 12">DSM 21297</strain>
    </source>
</reference>
<dbReference type="GO" id="GO:0071555">
    <property type="term" value="P:cell wall organization"/>
    <property type="evidence" value="ECO:0007669"/>
    <property type="project" value="UniProtKB-UniRule"/>
</dbReference>
<evidence type="ECO:0000256" key="2">
    <source>
        <dbReference type="ARBA" id="ARBA00005992"/>
    </source>
</evidence>
<evidence type="ECO:0000256" key="8">
    <source>
        <dbReference type="ARBA" id="ARBA00060592"/>
    </source>
</evidence>
<comment type="pathway">
    <text evidence="1 9">Cell wall biogenesis; peptidoglycan biosynthesis.</text>
</comment>
<evidence type="ECO:0000256" key="9">
    <source>
        <dbReference type="PROSITE-ProRule" id="PRU01373"/>
    </source>
</evidence>
<dbReference type="GO" id="GO:0008360">
    <property type="term" value="P:regulation of cell shape"/>
    <property type="evidence" value="ECO:0007669"/>
    <property type="project" value="UniProtKB-UniRule"/>
</dbReference>
<comment type="pathway">
    <text evidence="8">Glycan biosynthesis.</text>
</comment>
<keyword evidence="7 9" id="KW-0961">Cell wall biogenesis/degradation</keyword>
<keyword evidence="12" id="KW-1185">Reference proteome</keyword>
<keyword evidence="3" id="KW-0808">Transferase</keyword>
<evidence type="ECO:0000256" key="3">
    <source>
        <dbReference type="ARBA" id="ARBA00022679"/>
    </source>
</evidence>
<dbReference type="AlphaFoldDB" id="U6STE3"/>
<protein>
    <submittedName>
        <fullName evidence="11">L,D-transpeptidase</fullName>
    </submittedName>
</protein>
<dbReference type="PANTHER" id="PTHR30582">
    <property type="entry name" value="L,D-TRANSPEPTIDASE"/>
    <property type="match status" value="1"/>
</dbReference>
<evidence type="ECO:0000256" key="7">
    <source>
        <dbReference type="ARBA" id="ARBA00023316"/>
    </source>
</evidence>
<evidence type="ECO:0000256" key="5">
    <source>
        <dbReference type="ARBA" id="ARBA00022960"/>
    </source>
</evidence>
<sequence>MAAVMLSLLMMFSPIWPLGENPALGDPYLIINIETNELAFIYDGQVQRVYKVASGKEGAATPEGEFTVVVKAENPYYRKLDIKGGDPHNPLGTRWIGFDAEGTDGRIYGIHGTNRPDSIGSHVTAGCVRLPNEEVEQLFDQIPLGTKVHILKRKDASFEQLAIDAGAM</sequence>
<accession>U6STE3</accession>
<comment type="caution">
    <text evidence="11">The sequence shown here is derived from an EMBL/GenBank/DDBJ whole genome shotgun (WGS) entry which is preliminary data.</text>
</comment>
<dbReference type="Gene3D" id="2.40.440.10">
    <property type="entry name" value="L,D-transpeptidase catalytic domain-like"/>
    <property type="match status" value="1"/>
</dbReference>
<dbReference type="Pfam" id="PF03734">
    <property type="entry name" value="YkuD"/>
    <property type="match status" value="1"/>
</dbReference>
<dbReference type="PANTHER" id="PTHR30582:SF4">
    <property type="entry name" value="L,D-TRANSPEPTIDASE YQJB-RELATED"/>
    <property type="match status" value="1"/>
</dbReference>
<name>U6STE3_9BACI</name>
<dbReference type="InterPro" id="IPR005490">
    <property type="entry name" value="LD_TPept_cat_dom"/>
</dbReference>
<dbReference type="CDD" id="cd16913">
    <property type="entry name" value="YkuD_like"/>
    <property type="match status" value="1"/>
</dbReference>
<dbReference type="SUPFAM" id="SSF141523">
    <property type="entry name" value="L,D-transpeptidase catalytic domain-like"/>
    <property type="match status" value="1"/>
</dbReference>
<evidence type="ECO:0000313" key="12">
    <source>
        <dbReference type="Proteomes" id="UP000017170"/>
    </source>
</evidence>
<evidence type="ECO:0000259" key="10">
    <source>
        <dbReference type="PROSITE" id="PS52029"/>
    </source>
</evidence>
<evidence type="ECO:0000256" key="6">
    <source>
        <dbReference type="ARBA" id="ARBA00022984"/>
    </source>
</evidence>
<dbReference type="PROSITE" id="PS52029">
    <property type="entry name" value="LD_TPASE"/>
    <property type="match status" value="1"/>
</dbReference>
<dbReference type="InterPro" id="IPR050979">
    <property type="entry name" value="LD-transpeptidase"/>
</dbReference>
<dbReference type="PATRIC" id="fig|1188261.3.peg.577"/>
<proteinExistence type="inferred from homology"/>
<dbReference type="InterPro" id="IPR038063">
    <property type="entry name" value="Transpep_catalytic_dom"/>
</dbReference>
<organism evidence="11 12">
    <name type="scientific">Alkalihalophilus marmarensis DSM 21297</name>
    <dbReference type="NCBI Taxonomy" id="1188261"/>
    <lineage>
        <taxon>Bacteria</taxon>
        <taxon>Bacillati</taxon>
        <taxon>Bacillota</taxon>
        <taxon>Bacilli</taxon>
        <taxon>Bacillales</taxon>
        <taxon>Bacillaceae</taxon>
        <taxon>Alkalihalophilus</taxon>
    </lineage>
</organism>
<evidence type="ECO:0000256" key="4">
    <source>
        <dbReference type="ARBA" id="ARBA00022801"/>
    </source>
</evidence>